<keyword evidence="3" id="KW-1185">Reference proteome</keyword>
<dbReference type="EMBL" id="GL996500">
    <property type="protein sequence ID" value="EGW33827.1"/>
    <property type="molecule type" value="Genomic_DNA"/>
</dbReference>
<sequence length="158" mass="16914">MLRTTIIKSTPIFYTQSCSYSVLQQVKGGLSWANIKIGKAAAKDIEIAERAAQATVHSAETAGNVAKTAASTLNKTTGKVLAGGIEVAEEAVHEIQHAEEVLNKGGGKVLAEGIDLAQTWKHHHDAVARVRQNKKGYTTLQEKGAKVETEQNRPDDGL</sequence>
<dbReference type="AlphaFoldDB" id="G3AJ70"/>
<protein>
    <submittedName>
        <fullName evidence="2">Uncharacterized protein</fullName>
    </submittedName>
</protein>
<dbReference type="OMA" id="SWANIKI"/>
<dbReference type="eggNOG" id="ENOG502SDEG">
    <property type="taxonomic scope" value="Eukaryota"/>
</dbReference>
<feature type="region of interest" description="Disordered" evidence="1">
    <location>
        <begin position="138"/>
        <end position="158"/>
    </location>
</feature>
<accession>G3AJ70</accession>
<organism evidence="3">
    <name type="scientific">Spathaspora passalidarum (strain NRRL Y-27907 / 11-Y1)</name>
    <dbReference type="NCBI Taxonomy" id="619300"/>
    <lineage>
        <taxon>Eukaryota</taxon>
        <taxon>Fungi</taxon>
        <taxon>Dikarya</taxon>
        <taxon>Ascomycota</taxon>
        <taxon>Saccharomycotina</taxon>
        <taxon>Pichiomycetes</taxon>
        <taxon>Debaryomycetaceae</taxon>
        <taxon>Spathaspora</taxon>
    </lineage>
</organism>
<proteinExistence type="predicted"/>
<name>G3AJ70_SPAPN</name>
<dbReference type="RefSeq" id="XP_007373411.1">
    <property type="nucleotide sequence ID" value="XM_007373349.1"/>
</dbReference>
<evidence type="ECO:0000256" key="1">
    <source>
        <dbReference type="SAM" id="MobiDB-lite"/>
    </source>
</evidence>
<reference evidence="2 3" key="1">
    <citation type="journal article" date="2011" name="Proc. Natl. Acad. Sci. U.S.A.">
        <title>Comparative genomics of xylose-fermenting fungi for enhanced biofuel production.</title>
        <authorList>
            <person name="Wohlbach D.J."/>
            <person name="Kuo A."/>
            <person name="Sato T.K."/>
            <person name="Potts K.M."/>
            <person name="Salamov A.A."/>
            <person name="LaButti K.M."/>
            <person name="Sun H."/>
            <person name="Clum A."/>
            <person name="Pangilinan J.L."/>
            <person name="Lindquist E.A."/>
            <person name="Lucas S."/>
            <person name="Lapidus A."/>
            <person name="Jin M."/>
            <person name="Gunawan C."/>
            <person name="Balan V."/>
            <person name="Dale B.E."/>
            <person name="Jeffries T.W."/>
            <person name="Zinkel R."/>
            <person name="Barry K.W."/>
            <person name="Grigoriev I.V."/>
            <person name="Gasch A.P."/>
        </authorList>
    </citation>
    <scope>NUCLEOTIDE SEQUENCE [LARGE SCALE GENOMIC DNA]</scope>
    <source>
        <strain evidence="3">NRRL Y-27907 / 11-Y1</strain>
    </source>
</reference>
<dbReference type="OrthoDB" id="4023585at2759"/>
<evidence type="ECO:0000313" key="2">
    <source>
        <dbReference type="EMBL" id="EGW33827.1"/>
    </source>
</evidence>
<gene>
    <name evidence="2" type="ORF">SPAPADRAFT_59185</name>
</gene>
<evidence type="ECO:0000313" key="3">
    <source>
        <dbReference type="Proteomes" id="UP000000709"/>
    </source>
</evidence>
<dbReference type="GeneID" id="18872812"/>
<dbReference type="Proteomes" id="UP000000709">
    <property type="component" value="Unassembled WGS sequence"/>
</dbReference>
<dbReference type="InParanoid" id="G3AJ70"/>
<feature type="compositionally biased region" description="Basic and acidic residues" evidence="1">
    <location>
        <begin position="143"/>
        <end position="158"/>
    </location>
</feature>
<dbReference type="STRING" id="619300.G3AJ70"/>
<dbReference type="HOGENOM" id="CLU_141190_0_0_1"/>
<dbReference type="KEGG" id="spaa:SPAPADRAFT_59185"/>